<dbReference type="EMBL" id="JARBJD010000073">
    <property type="protein sequence ID" value="KAK2954874.1"/>
    <property type="molecule type" value="Genomic_DNA"/>
</dbReference>
<evidence type="ECO:0000313" key="2">
    <source>
        <dbReference type="Proteomes" id="UP001281761"/>
    </source>
</evidence>
<dbReference type="Proteomes" id="UP001281761">
    <property type="component" value="Unassembled WGS sequence"/>
</dbReference>
<organism evidence="1 2">
    <name type="scientific">Blattamonas nauphoetae</name>
    <dbReference type="NCBI Taxonomy" id="2049346"/>
    <lineage>
        <taxon>Eukaryota</taxon>
        <taxon>Metamonada</taxon>
        <taxon>Preaxostyla</taxon>
        <taxon>Oxymonadida</taxon>
        <taxon>Blattamonas</taxon>
    </lineage>
</organism>
<evidence type="ECO:0000313" key="1">
    <source>
        <dbReference type="EMBL" id="KAK2954874.1"/>
    </source>
</evidence>
<reference evidence="1 2" key="1">
    <citation type="journal article" date="2022" name="bioRxiv">
        <title>Genomics of Preaxostyla Flagellates Illuminates Evolutionary Transitions and the Path Towards Mitochondrial Loss.</title>
        <authorList>
            <person name="Novak L.V.F."/>
            <person name="Treitli S.C."/>
            <person name="Pyrih J."/>
            <person name="Halakuc P."/>
            <person name="Pipaliya S.V."/>
            <person name="Vacek V."/>
            <person name="Brzon O."/>
            <person name="Soukal P."/>
            <person name="Eme L."/>
            <person name="Dacks J.B."/>
            <person name="Karnkowska A."/>
            <person name="Elias M."/>
            <person name="Hampl V."/>
        </authorList>
    </citation>
    <scope>NUCLEOTIDE SEQUENCE [LARGE SCALE GENOMIC DNA]</scope>
    <source>
        <strain evidence="1">NAU3</strain>
        <tissue evidence="1">Gut</tissue>
    </source>
</reference>
<gene>
    <name evidence="1" type="ORF">BLNAU_10204</name>
</gene>
<accession>A0ABQ9XTS5</accession>
<protein>
    <submittedName>
        <fullName evidence="1">Uncharacterized protein</fullName>
    </submittedName>
</protein>
<comment type="caution">
    <text evidence="1">The sequence shown here is derived from an EMBL/GenBank/DDBJ whole genome shotgun (WGS) entry which is preliminary data.</text>
</comment>
<name>A0ABQ9XTS5_9EUKA</name>
<proteinExistence type="predicted"/>
<sequence length="129" mass="14722">MDAPRTRHLPGFLQDMISDLPLDQFRTSWIVPVCLLCTSLISFINNDDLVRRYSTVVPITEKQNHGWFEVVSITESFVCLEGEGWVDEMEQRCHLTTHYSRYNTPICFFKNLLNKLGPNIGASPGSTEA</sequence>
<keyword evidence="2" id="KW-1185">Reference proteome</keyword>